<gene>
    <name evidence="1" type="ORF">FA10DRAFT_275997</name>
</gene>
<dbReference type="STRING" id="215250.A0A316YH09"/>
<dbReference type="SUPFAM" id="SSF54427">
    <property type="entry name" value="NTF2-like"/>
    <property type="match status" value="1"/>
</dbReference>
<dbReference type="InterPro" id="IPR032710">
    <property type="entry name" value="NTF2-like_dom_sf"/>
</dbReference>
<dbReference type="AlphaFoldDB" id="A0A316YH09"/>
<organism evidence="1 2">
    <name type="scientific">Acaromyces ingoldii</name>
    <dbReference type="NCBI Taxonomy" id="215250"/>
    <lineage>
        <taxon>Eukaryota</taxon>
        <taxon>Fungi</taxon>
        <taxon>Dikarya</taxon>
        <taxon>Basidiomycota</taxon>
        <taxon>Ustilaginomycotina</taxon>
        <taxon>Exobasidiomycetes</taxon>
        <taxon>Exobasidiales</taxon>
        <taxon>Cryptobasidiaceae</taxon>
        <taxon>Acaromyces</taxon>
    </lineage>
</organism>
<dbReference type="InParanoid" id="A0A316YH09"/>
<dbReference type="EMBL" id="KZ819638">
    <property type="protein sequence ID" value="PWN88431.1"/>
    <property type="molecule type" value="Genomic_DNA"/>
</dbReference>
<dbReference type="OrthoDB" id="14527at2759"/>
<proteinExistence type="predicted"/>
<dbReference type="RefSeq" id="XP_025375629.1">
    <property type="nucleotide sequence ID" value="XM_025523299.1"/>
</dbReference>
<name>A0A316YH09_9BASI</name>
<keyword evidence="2" id="KW-1185">Reference proteome</keyword>
<dbReference type="Gene3D" id="3.10.450.50">
    <property type="match status" value="1"/>
</dbReference>
<dbReference type="GeneID" id="37045215"/>
<evidence type="ECO:0000313" key="1">
    <source>
        <dbReference type="EMBL" id="PWN88431.1"/>
    </source>
</evidence>
<dbReference type="Proteomes" id="UP000245768">
    <property type="component" value="Unassembled WGS sequence"/>
</dbReference>
<accession>A0A316YH09</accession>
<dbReference type="PANTHER" id="PTHR31757:SF0">
    <property type="entry name" value="SLL0781 PROTEIN"/>
    <property type="match status" value="1"/>
</dbReference>
<sequence>MSLAPPFTKETAYKKVKAAQNLWNTKDPSKVVQAYTPDTIWRNRDVFLKGHEEVRGFLTAKWKREHNYRLKKELFAWGEDRIAVQFWYEYQVDPEDEERWQRCYGLEDWTFAPDGKMMKRQMSGNEVSISKQQRWFTDGMTTEEIDALVLGDEHH</sequence>
<dbReference type="InterPro" id="IPR009783">
    <property type="entry name" value="DUF1348"/>
</dbReference>
<reference evidence="1 2" key="1">
    <citation type="journal article" date="2018" name="Mol. Biol. Evol.">
        <title>Broad Genomic Sampling Reveals a Smut Pathogenic Ancestry of the Fungal Clade Ustilaginomycotina.</title>
        <authorList>
            <person name="Kijpornyongpan T."/>
            <person name="Mondo S.J."/>
            <person name="Barry K."/>
            <person name="Sandor L."/>
            <person name="Lee J."/>
            <person name="Lipzen A."/>
            <person name="Pangilinan J."/>
            <person name="LaButti K."/>
            <person name="Hainaut M."/>
            <person name="Henrissat B."/>
            <person name="Grigoriev I.V."/>
            <person name="Spatafora J.W."/>
            <person name="Aime M.C."/>
        </authorList>
    </citation>
    <scope>NUCLEOTIDE SEQUENCE [LARGE SCALE GENOMIC DNA]</scope>
    <source>
        <strain evidence="1 2">MCA 4198</strain>
    </source>
</reference>
<protein>
    <submittedName>
        <fullName evidence="1">DUF1348-domain-containing protein</fullName>
    </submittedName>
</protein>
<dbReference type="Pfam" id="PF07080">
    <property type="entry name" value="DUF1348"/>
    <property type="match status" value="1"/>
</dbReference>
<dbReference type="PANTHER" id="PTHR31757">
    <property type="entry name" value="SLL0781 PROTEIN"/>
    <property type="match status" value="1"/>
</dbReference>
<evidence type="ECO:0000313" key="2">
    <source>
        <dbReference type="Proteomes" id="UP000245768"/>
    </source>
</evidence>